<dbReference type="Proteomes" id="UP000298438">
    <property type="component" value="Unassembled WGS sequence"/>
</dbReference>
<sequence>MLESEDLLLDLPGAAARVDEEAGQLLPRQAKSVRETGLDSQLLLELVAKAIYLAGKAHLPVLNTRLRLSIGVLREVIEFLVAEQLAELTWRGETDLDVQYQLTAKGRERADGYLKRCRYVGPAPVTLDAYRAVLRRQSARAPS</sequence>
<reference evidence="1 2" key="1">
    <citation type="submission" date="2019-03" db="EMBL/GenBank/DDBJ databases">
        <title>Draft Genome Sequence of Massilia arenosa sp. nov., a Novel Massilia Species Isolated from a Sandy-loam Maize Soil.</title>
        <authorList>
            <person name="Raths R."/>
            <person name="Peta V."/>
            <person name="Bucking H."/>
        </authorList>
    </citation>
    <scope>NUCLEOTIDE SEQUENCE [LARGE SCALE GENOMIC DNA]</scope>
    <source>
        <strain evidence="1 2">MC02</strain>
    </source>
</reference>
<organism evidence="1 2">
    <name type="scientific">Zemynaea arenosa</name>
    <dbReference type="NCBI Taxonomy" id="2561931"/>
    <lineage>
        <taxon>Bacteria</taxon>
        <taxon>Pseudomonadati</taxon>
        <taxon>Pseudomonadota</taxon>
        <taxon>Betaproteobacteria</taxon>
        <taxon>Burkholderiales</taxon>
        <taxon>Oxalobacteraceae</taxon>
        <taxon>Telluria group</taxon>
        <taxon>Zemynaea</taxon>
    </lineage>
</organism>
<dbReference type="EMBL" id="SPVF01000015">
    <property type="protein sequence ID" value="TFW29653.1"/>
    <property type="molecule type" value="Genomic_DNA"/>
</dbReference>
<accession>A0A4Y9SYE8</accession>
<feature type="non-terminal residue" evidence="1">
    <location>
        <position position="143"/>
    </location>
</feature>
<comment type="caution">
    <text evidence="1">The sequence shown here is derived from an EMBL/GenBank/DDBJ whole genome shotgun (WGS) entry which is preliminary data.</text>
</comment>
<name>A0A4Y9SYE8_9BURK</name>
<protein>
    <submittedName>
        <fullName evidence="1">ATP-binding protein</fullName>
    </submittedName>
</protein>
<evidence type="ECO:0000313" key="1">
    <source>
        <dbReference type="EMBL" id="TFW29653.1"/>
    </source>
</evidence>
<evidence type="ECO:0000313" key="2">
    <source>
        <dbReference type="Proteomes" id="UP000298438"/>
    </source>
</evidence>
<dbReference type="AlphaFoldDB" id="A0A4Y9SYE8"/>
<keyword evidence="2" id="KW-1185">Reference proteome</keyword>
<gene>
    <name evidence="1" type="ORF">E4L96_01170</name>
</gene>
<keyword evidence="1" id="KW-0547">Nucleotide-binding</keyword>
<proteinExistence type="predicted"/>
<dbReference type="GO" id="GO:0005524">
    <property type="term" value="F:ATP binding"/>
    <property type="evidence" value="ECO:0007669"/>
    <property type="project" value="UniProtKB-KW"/>
</dbReference>
<keyword evidence="1" id="KW-0067">ATP-binding</keyword>